<dbReference type="Gene3D" id="1.10.10.60">
    <property type="entry name" value="Homeodomain-like"/>
    <property type="match status" value="1"/>
</dbReference>
<feature type="domain" description="HTH CENPB-type" evidence="2">
    <location>
        <begin position="1"/>
        <end position="38"/>
    </location>
</feature>
<dbReference type="PANTHER" id="PTHR19303">
    <property type="entry name" value="TRANSPOSON"/>
    <property type="match status" value="1"/>
</dbReference>
<dbReference type="PROSITE" id="PS51253">
    <property type="entry name" value="HTH_CENPB"/>
    <property type="match status" value="1"/>
</dbReference>
<reference evidence="3 4" key="1">
    <citation type="submission" date="2023-02" db="EMBL/GenBank/DDBJ databases">
        <title>LHISI_Scaffold_Assembly.</title>
        <authorList>
            <person name="Stuart O.P."/>
            <person name="Cleave R."/>
            <person name="Magrath M.J.L."/>
            <person name="Mikheyev A.S."/>
        </authorList>
    </citation>
    <scope>NUCLEOTIDE SEQUENCE [LARGE SCALE GENOMIC DNA]</scope>
    <source>
        <strain evidence="3">Daus_M_001</strain>
        <tissue evidence="3">Leg muscle</tissue>
    </source>
</reference>
<dbReference type="EMBL" id="JARBHB010000005">
    <property type="protein sequence ID" value="KAJ8882975.1"/>
    <property type="molecule type" value="Genomic_DNA"/>
</dbReference>
<dbReference type="Pfam" id="PF03221">
    <property type="entry name" value="HTH_Tnp_Tc5"/>
    <property type="match status" value="1"/>
</dbReference>
<dbReference type="Proteomes" id="UP001159363">
    <property type="component" value="Chromosome 4"/>
</dbReference>
<protein>
    <recommendedName>
        <fullName evidence="2">HTH CENPB-type domain-containing protein</fullName>
    </recommendedName>
</protein>
<gene>
    <name evidence="3" type="ORF">PR048_014814</name>
</gene>
<keyword evidence="4" id="KW-1185">Reference proteome</keyword>
<evidence type="ECO:0000313" key="3">
    <source>
        <dbReference type="EMBL" id="KAJ8882975.1"/>
    </source>
</evidence>
<evidence type="ECO:0000256" key="1">
    <source>
        <dbReference type="ARBA" id="ARBA00023125"/>
    </source>
</evidence>
<name>A0ABQ9HF70_9NEOP</name>
<dbReference type="InterPro" id="IPR006600">
    <property type="entry name" value="HTH_CenpB_DNA-bd_dom"/>
</dbReference>
<evidence type="ECO:0000259" key="2">
    <source>
        <dbReference type="PROSITE" id="PS51253"/>
    </source>
</evidence>
<accession>A0ABQ9HF70</accession>
<proteinExistence type="predicted"/>
<dbReference type="PANTHER" id="PTHR19303:SF73">
    <property type="entry name" value="PROTEIN PDC2"/>
    <property type="match status" value="1"/>
</dbReference>
<sequence length="143" mass="16618">MMQKKADELALRLGTDDLKCLSGWLDRFKVRHGISCDKIICKSVSVDPKSVSEWLPLLQHVLSRYQPHDVYNADELGMFYNLMPDRTHAVKEDMCKGTKRSKEHLTVLYYNMDGSDKMKPLIICKFKKPRGFKGEHSSMRLRL</sequence>
<evidence type="ECO:0000313" key="4">
    <source>
        <dbReference type="Proteomes" id="UP001159363"/>
    </source>
</evidence>
<keyword evidence="1" id="KW-0238">DNA-binding</keyword>
<organism evidence="3 4">
    <name type="scientific">Dryococelus australis</name>
    <dbReference type="NCBI Taxonomy" id="614101"/>
    <lineage>
        <taxon>Eukaryota</taxon>
        <taxon>Metazoa</taxon>
        <taxon>Ecdysozoa</taxon>
        <taxon>Arthropoda</taxon>
        <taxon>Hexapoda</taxon>
        <taxon>Insecta</taxon>
        <taxon>Pterygota</taxon>
        <taxon>Neoptera</taxon>
        <taxon>Polyneoptera</taxon>
        <taxon>Phasmatodea</taxon>
        <taxon>Verophasmatodea</taxon>
        <taxon>Anareolatae</taxon>
        <taxon>Phasmatidae</taxon>
        <taxon>Eurycanthinae</taxon>
        <taxon>Dryococelus</taxon>
    </lineage>
</organism>
<comment type="caution">
    <text evidence="3">The sequence shown here is derived from an EMBL/GenBank/DDBJ whole genome shotgun (WGS) entry which is preliminary data.</text>
</comment>
<dbReference type="InterPro" id="IPR050863">
    <property type="entry name" value="CenT-Element_Derived"/>
</dbReference>